<name>A0A0B0NMI1_GOSAR</name>
<reference evidence="2" key="1">
    <citation type="submission" date="2014-09" db="EMBL/GenBank/DDBJ databases">
        <authorList>
            <person name="Mudge J."/>
            <person name="Ramaraj T."/>
            <person name="Lindquist I.E."/>
            <person name="Bharti A.K."/>
            <person name="Sundararajan A."/>
            <person name="Cameron C.T."/>
            <person name="Woodward J.E."/>
            <person name="May G.D."/>
            <person name="Brubaker C."/>
            <person name="Broadhvest J."/>
            <person name="Wilkins T.A."/>
        </authorList>
    </citation>
    <scope>NUCLEOTIDE SEQUENCE</scope>
    <source>
        <strain evidence="2">cv. AKA8401</strain>
    </source>
</reference>
<dbReference type="EMBL" id="KN404451">
    <property type="protein sequence ID" value="KHG15748.1"/>
    <property type="molecule type" value="Genomic_DNA"/>
</dbReference>
<proteinExistence type="predicted"/>
<sequence length="59" mass="6989">MSLPIYQLIRVYRFSSYELTVQLDKAYRFSSIELIVHQVGRSFPIMARKSISDNELTNY</sequence>
<accession>A0A0B0NMI1</accession>
<dbReference type="AlphaFoldDB" id="A0A0B0NMI1"/>
<gene>
    <name evidence="1" type="ORF">F383_00410</name>
</gene>
<protein>
    <submittedName>
        <fullName evidence="1">Uncharacterized protein</fullName>
    </submittedName>
</protein>
<dbReference type="Proteomes" id="UP000032142">
    <property type="component" value="Unassembled WGS sequence"/>
</dbReference>
<evidence type="ECO:0000313" key="1">
    <source>
        <dbReference type="EMBL" id="KHG15748.1"/>
    </source>
</evidence>
<keyword evidence="2" id="KW-1185">Reference proteome</keyword>
<organism evidence="1 2">
    <name type="scientific">Gossypium arboreum</name>
    <name type="common">Tree cotton</name>
    <name type="synonym">Gossypium nanking</name>
    <dbReference type="NCBI Taxonomy" id="29729"/>
    <lineage>
        <taxon>Eukaryota</taxon>
        <taxon>Viridiplantae</taxon>
        <taxon>Streptophyta</taxon>
        <taxon>Embryophyta</taxon>
        <taxon>Tracheophyta</taxon>
        <taxon>Spermatophyta</taxon>
        <taxon>Magnoliopsida</taxon>
        <taxon>eudicotyledons</taxon>
        <taxon>Gunneridae</taxon>
        <taxon>Pentapetalae</taxon>
        <taxon>rosids</taxon>
        <taxon>malvids</taxon>
        <taxon>Malvales</taxon>
        <taxon>Malvaceae</taxon>
        <taxon>Malvoideae</taxon>
        <taxon>Gossypium</taxon>
    </lineage>
</organism>
<evidence type="ECO:0000313" key="2">
    <source>
        <dbReference type="Proteomes" id="UP000032142"/>
    </source>
</evidence>